<feature type="transmembrane region" description="Helical" evidence="18">
    <location>
        <begin position="279"/>
        <end position="305"/>
    </location>
</feature>
<feature type="domain" description="FAD-binding FR-type" evidence="20">
    <location>
        <begin position="414"/>
        <end position="532"/>
    </location>
</feature>
<evidence type="ECO:0000256" key="5">
    <source>
        <dbReference type="ARBA" id="ARBA00022617"/>
    </source>
</evidence>
<evidence type="ECO:0000256" key="15">
    <source>
        <dbReference type="ARBA" id="ARBA00023136"/>
    </source>
</evidence>
<comment type="subcellular location">
    <subcellularLocation>
        <location evidence="2">Membrane</location>
        <topology evidence="2">Multi-pass membrane protein</topology>
    </subcellularLocation>
</comment>
<keyword evidence="15 18" id="KW-0472">Membrane</keyword>
<evidence type="ECO:0000256" key="8">
    <source>
        <dbReference type="ARBA" id="ARBA00022827"/>
    </source>
</evidence>
<dbReference type="GO" id="GO:0006826">
    <property type="term" value="P:iron ion transport"/>
    <property type="evidence" value="ECO:0007669"/>
    <property type="project" value="TreeGrafter"/>
</dbReference>
<organism evidence="21 22">
    <name type="scientific">Eremothecium sinecaudum</name>
    <dbReference type="NCBI Taxonomy" id="45286"/>
    <lineage>
        <taxon>Eukaryota</taxon>
        <taxon>Fungi</taxon>
        <taxon>Dikarya</taxon>
        <taxon>Ascomycota</taxon>
        <taxon>Saccharomycotina</taxon>
        <taxon>Saccharomycetes</taxon>
        <taxon>Saccharomycetales</taxon>
        <taxon>Saccharomycetaceae</taxon>
        <taxon>Eremothecium</taxon>
    </lineage>
</organism>
<evidence type="ECO:0000256" key="12">
    <source>
        <dbReference type="ARBA" id="ARBA00023002"/>
    </source>
</evidence>
<keyword evidence="6" id="KW-0285">Flavoprotein</keyword>
<dbReference type="GO" id="GO:0006879">
    <property type="term" value="P:intracellular iron ion homeostasis"/>
    <property type="evidence" value="ECO:0007669"/>
    <property type="project" value="TreeGrafter"/>
</dbReference>
<comment type="similarity">
    <text evidence="3">Belongs to the ferric reductase (FRE) family.</text>
</comment>
<keyword evidence="8" id="KW-0274">FAD</keyword>
<dbReference type="PANTHER" id="PTHR32361:SF9">
    <property type="entry name" value="FERRIC REDUCTASE TRANSMEMBRANE COMPONENT 3-RELATED"/>
    <property type="match status" value="1"/>
</dbReference>
<evidence type="ECO:0000256" key="1">
    <source>
        <dbReference type="ARBA" id="ARBA00001974"/>
    </source>
</evidence>
<keyword evidence="9" id="KW-0521">NADP</keyword>
<evidence type="ECO:0000256" key="13">
    <source>
        <dbReference type="ARBA" id="ARBA00023004"/>
    </source>
</evidence>
<comment type="cofactor">
    <cofactor evidence="1">
        <name>FAD</name>
        <dbReference type="ChEBI" id="CHEBI:57692"/>
    </cofactor>
</comment>
<keyword evidence="13" id="KW-0408">Iron</keyword>
<dbReference type="InterPro" id="IPR017927">
    <property type="entry name" value="FAD-bd_FR_type"/>
</dbReference>
<reference evidence="21 22" key="1">
    <citation type="submission" date="2016-01" db="EMBL/GenBank/DDBJ databases">
        <title>Genome sequence of the yeast Holleya sinecauda.</title>
        <authorList>
            <person name="Dietrich F.S."/>
        </authorList>
    </citation>
    <scope>NUCLEOTIDE SEQUENCE [LARGE SCALE GENOMIC DNA]</scope>
    <source>
        <strain evidence="21 22">ATCC 58844</strain>
    </source>
</reference>
<keyword evidence="14" id="KW-0406">Ion transport</keyword>
<dbReference type="GeneID" id="28723661"/>
<dbReference type="PANTHER" id="PTHR32361">
    <property type="entry name" value="FERRIC/CUPRIC REDUCTASE TRANSMEMBRANE COMPONENT"/>
    <property type="match status" value="1"/>
</dbReference>
<keyword evidence="16" id="KW-0325">Glycoprotein</keyword>
<protein>
    <submittedName>
        <fullName evidence="21">HDL329Wp</fullName>
    </submittedName>
</protein>
<keyword evidence="5" id="KW-0479">Metal-binding</keyword>
<keyword evidence="4" id="KW-0813">Transport</keyword>
<evidence type="ECO:0000256" key="17">
    <source>
        <dbReference type="SAM" id="MobiDB-lite"/>
    </source>
</evidence>
<feature type="transmembrane region" description="Helical" evidence="18">
    <location>
        <begin position="162"/>
        <end position="185"/>
    </location>
</feature>
<feature type="transmembrane region" description="Helical" evidence="18">
    <location>
        <begin position="351"/>
        <end position="373"/>
    </location>
</feature>
<dbReference type="GO" id="GO:0015677">
    <property type="term" value="P:copper ion import"/>
    <property type="evidence" value="ECO:0007669"/>
    <property type="project" value="TreeGrafter"/>
</dbReference>
<dbReference type="InterPro" id="IPR013130">
    <property type="entry name" value="Fe3_Rdtase_TM_dom"/>
</dbReference>
<evidence type="ECO:0000256" key="16">
    <source>
        <dbReference type="ARBA" id="ARBA00023180"/>
    </source>
</evidence>
<keyword evidence="11 18" id="KW-1133">Transmembrane helix</keyword>
<dbReference type="PROSITE" id="PS51384">
    <property type="entry name" value="FAD_FR"/>
    <property type="match status" value="1"/>
</dbReference>
<sequence>MKIWHLFASVLVSSAIVEAYKEGYKRKSESSYIPFACKAAVTFTAKFCEKDNVKSYACQCKNPHALASYLNCGYKNTEHDAQARKDFEMAFIKSCVRSNVTLTREQLQKAYEDAKDNLVHVHDIPDFNKAVPVSVPVHYNSSEYLNAFRSSKVKQRNLDDSMAMGGVLIAYWGFILLLGTLANVIRSIMPNIWLAGKRRVCALYPIRRYREFVSLASITDGKHTSATRLYGYLPTRLESIIAFIFVFLTLIFHCVRYEGFVYREWTKSNRISFSIGDRAGILAGFLCVLTWMLAGRSNIFLFLTGWKQSVFLTYHKWIARLTVASVLVHTGAMFTQTLVTNKYQRRSHTYWWRWGSLAMVAGGVMIIQGMAYLRHRWYEVFLYFHILLAVAFLAGAWVHTREFGYARWYHICAFLWLLDRVSRLGRIAFFGVRQAEVRIVSDETLEVLVPRRKWWKNYPGSIAYVYFVGSPLFFQSHPFTLVTGDDSSHVKFFIKKKNGATNSIYQKLLKKPDQSMKLRVAVEGPYGNHYPLYHYDTVLLYAGGNGIPGPFTYAEQLGRRGLTSKTAYVKLYWVVRNYATISWFLEELKRLAPFRNVQIIIYVTRPEGPVIGDSSSGTSKEEHINNDDDNNDDDRQDDKHSQEITAIKLNSILPDLPSSVEIRHGRPPMREVIHSDLDEASGLNIAVMACAHNQMVDEVRNITAYETGHRKEGQIDYYEELQVW</sequence>
<dbReference type="Proteomes" id="UP000243052">
    <property type="component" value="Chromosome iv"/>
</dbReference>
<dbReference type="Pfam" id="PF08030">
    <property type="entry name" value="NAD_binding_6"/>
    <property type="match status" value="1"/>
</dbReference>
<dbReference type="SFLD" id="SFLDG01168">
    <property type="entry name" value="Ferric_reductase_subgroup_(FRE"/>
    <property type="match status" value="1"/>
</dbReference>
<evidence type="ECO:0000256" key="4">
    <source>
        <dbReference type="ARBA" id="ARBA00022448"/>
    </source>
</evidence>
<accession>A0A120K247</accession>
<evidence type="ECO:0000256" key="11">
    <source>
        <dbReference type="ARBA" id="ARBA00022989"/>
    </source>
</evidence>
<dbReference type="OrthoDB" id="4494341at2759"/>
<name>A0A120K247_9SACH</name>
<keyword evidence="19" id="KW-0732">Signal</keyword>
<evidence type="ECO:0000256" key="10">
    <source>
        <dbReference type="ARBA" id="ARBA00022982"/>
    </source>
</evidence>
<dbReference type="AlphaFoldDB" id="A0A120K247"/>
<keyword evidence="22" id="KW-1185">Reference proteome</keyword>
<evidence type="ECO:0000313" key="22">
    <source>
        <dbReference type="Proteomes" id="UP000243052"/>
    </source>
</evidence>
<evidence type="ECO:0000256" key="7">
    <source>
        <dbReference type="ARBA" id="ARBA00022692"/>
    </source>
</evidence>
<dbReference type="InterPro" id="IPR039261">
    <property type="entry name" value="FNR_nucleotide-bd"/>
</dbReference>
<dbReference type="EMBL" id="CP014244">
    <property type="protein sequence ID" value="AMD20415.1"/>
    <property type="molecule type" value="Genomic_DNA"/>
</dbReference>
<evidence type="ECO:0000256" key="6">
    <source>
        <dbReference type="ARBA" id="ARBA00022630"/>
    </source>
</evidence>
<feature type="region of interest" description="Disordered" evidence="17">
    <location>
        <begin position="611"/>
        <end position="640"/>
    </location>
</feature>
<gene>
    <name evidence="21" type="ORF">AW171_hschr42308</name>
</gene>
<dbReference type="InterPro" id="IPR013112">
    <property type="entry name" value="FAD-bd_8"/>
</dbReference>
<dbReference type="SUPFAM" id="SSF52343">
    <property type="entry name" value="Ferredoxin reductase-like, C-terminal NADP-linked domain"/>
    <property type="match status" value="1"/>
</dbReference>
<evidence type="ECO:0000256" key="3">
    <source>
        <dbReference type="ARBA" id="ARBA00006278"/>
    </source>
</evidence>
<proteinExistence type="inferred from homology"/>
<feature type="transmembrane region" description="Helical" evidence="18">
    <location>
        <begin position="240"/>
        <end position="259"/>
    </location>
</feature>
<evidence type="ECO:0000256" key="19">
    <source>
        <dbReference type="SAM" id="SignalP"/>
    </source>
</evidence>
<dbReference type="InterPro" id="IPR051410">
    <property type="entry name" value="Ferric/Cupric_Reductase"/>
</dbReference>
<feature type="transmembrane region" description="Helical" evidence="18">
    <location>
        <begin position="380"/>
        <end position="399"/>
    </location>
</feature>
<feature type="transmembrane region" description="Helical" evidence="18">
    <location>
        <begin position="317"/>
        <end position="339"/>
    </location>
</feature>
<dbReference type="Pfam" id="PF08022">
    <property type="entry name" value="FAD_binding_8"/>
    <property type="match status" value="1"/>
</dbReference>
<dbReference type="Gene3D" id="3.40.50.80">
    <property type="entry name" value="Nucleotide-binding domain of ferredoxin-NADP reductase (FNR) module"/>
    <property type="match status" value="1"/>
</dbReference>
<dbReference type="SFLD" id="SFLDS00052">
    <property type="entry name" value="Ferric_Reductase_Domain"/>
    <property type="match status" value="1"/>
</dbReference>
<evidence type="ECO:0000313" key="21">
    <source>
        <dbReference type="EMBL" id="AMD20415.1"/>
    </source>
</evidence>
<dbReference type="GO" id="GO:0005886">
    <property type="term" value="C:plasma membrane"/>
    <property type="evidence" value="ECO:0007669"/>
    <property type="project" value="TreeGrafter"/>
</dbReference>
<dbReference type="Pfam" id="PF01794">
    <property type="entry name" value="Ferric_reduct"/>
    <property type="match status" value="1"/>
</dbReference>
<keyword evidence="7 18" id="KW-0812">Transmembrane</keyword>
<evidence type="ECO:0000256" key="14">
    <source>
        <dbReference type="ARBA" id="ARBA00023065"/>
    </source>
</evidence>
<dbReference type="CDD" id="cd06186">
    <property type="entry name" value="NOX_Duox_like_FAD_NADP"/>
    <property type="match status" value="1"/>
</dbReference>
<feature type="signal peptide" evidence="19">
    <location>
        <begin position="1"/>
        <end position="19"/>
    </location>
</feature>
<keyword evidence="10" id="KW-0249">Electron transport</keyword>
<dbReference type="RefSeq" id="XP_017987411.1">
    <property type="nucleotide sequence ID" value="XM_018132011.1"/>
</dbReference>
<evidence type="ECO:0000256" key="9">
    <source>
        <dbReference type="ARBA" id="ARBA00022857"/>
    </source>
</evidence>
<dbReference type="InterPro" id="IPR013121">
    <property type="entry name" value="Fe_red_NAD-bd_6"/>
</dbReference>
<feature type="chain" id="PRO_5007167095" evidence="19">
    <location>
        <begin position="20"/>
        <end position="724"/>
    </location>
</feature>
<dbReference type="GO" id="GO:0000293">
    <property type="term" value="F:ferric-chelate reductase activity"/>
    <property type="evidence" value="ECO:0007669"/>
    <property type="project" value="UniProtKB-ARBA"/>
</dbReference>
<keyword evidence="12" id="KW-0560">Oxidoreductase</keyword>
<evidence type="ECO:0000256" key="2">
    <source>
        <dbReference type="ARBA" id="ARBA00004141"/>
    </source>
</evidence>
<keyword evidence="5" id="KW-0349">Heme</keyword>
<evidence type="ECO:0000256" key="18">
    <source>
        <dbReference type="SAM" id="Phobius"/>
    </source>
</evidence>
<evidence type="ECO:0000259" key="20">
    <source>
        <dbReference type="PROSITE" id="PS51384"/>
    </source>
</evidence>